<dbReference type="Gene3D" id="3.40.50.300">
    <property type="entry name" value="P-loop containing nucleotide triphosphate hydrolases"/>
    <property type="match status" value="2"/>
</dbReference>
<protein>
    <recommendedName>
        <fullName evidence="3">Nuclease SbcCD subunit C</fullName>
    </recommendedName>
</protein>
<organism evidence="5 6">
    <name type="scientific">Micromonospora halotolerans</name>
    <dbReference type="NCBI Taxonomy" id="709879"/>
    <lineage>
        <taxon>Bacteria</taxon>
        <taxon>Bacillati</taxon>
        <taxon>Actinomycetota</taxon>
        <taxon>Actinomycetes</taxon>
        <taxon>Micromonosporales</taxon>
        <taxon>Micromonosporaceae</taxon>
        <taxon>Micromonospora</taxon>
    </lineage>
</organism>
<evidence type="ECO:0000256" key="1">
    <source>
        <dbReference type="ARBA" id="ARBA00006930"/>
    </source>
</evidence>
<dbReference type="EMBL" id="CP134876">
    <property type="protein sequence ID" value="WNM39157.1"/>
    <property type="molecule type" value="Genomic_DNA"/>
</dbReference>
<sequence length="828" mass="88732">MNPTEPLVELIFDRLAADRVPDDTAEVVLAALSGEADLAAALAGAPTTLEPQRTAADEPRERIWLSSVTVAGFRGVGPERTLAIEPGPGLTVVVGRNGSGKSSFAEAVELALTGDSARWADRNSVWRTGWRNLHAGDPCRIAVELRVDGVATPTRVVRSWPSEAELGDAEVAVTSARGTHRDLAELGLARPLELYRPFLTAAELGRLTAGTQSQLFDAISAILGLEAITDADRRLMTAARPVDATIREVRGQRAALAATLAGIDDDRARRAAALLAVNRPDLAALTAILDEPDEPTADEAVLLCRRLADMRLPDTDEVTRLAGQLREAAAQARRHDGGRSRASLRSAELLRLAIEHHDDRGDGSCPVCATGRLDGDWRTSAAASLAELRDRTLAAQAAASRLTALLQRAHYLIDDLDVPSGDADGVPVDDLHAAVTALRLAPGGPEELADHLTARYPAVLVAAQAAQAYAKGLLRQRDTGWQAVAGDLRAWIASAATLPGRERALARLKAARAWLKETGAELRNQRVAPFAEHSQRIWAQLRQESNVELGAMTLEGANTRRRVVIPVSVDGADNGTALGVMSQGEMHALGLATFLPRGCAPESPFRFIVVDDPVQSMDPAKVDGLARVLAELAEQRQVVVFTHDTRLPDALARLDLGRSRIVEVTRAESSVVTLRPGSDPVTRYLDDAYALARTEEIASEVRGPVVAELCRSAIEAACHRIVWRRRVARGVPHDDIERAVVAASRRLTTTVALALFDDADRGGDVLGYLSRRHGTRAVGAYKACKEGVHGAYLFDLPELVSDARHLAEALRAHVPAVPAPRDGAEVRS</sequence>
<gene>
    <name evidence="5" type="ORF">RMN56_29230</name>
</gene>
<dbReference type="InterPro" id="IPR027417">
    <property type="entry name" value="P-loop_NTPase"/>
</dbReference>
<dbReference type="Proteomes" id="UP001303001">
    <property type="component" value="Chromosome"/>
</dbReference>
<dbReference type="RefSeq" id="WP_313721064.1">
    <property type="nucleotide sequence ID" value="NZ_CP134876.1"/>
</dbReference>
<dbReference type="PANTHER" id="PTHR32114:SF2">
    <property type="entry name" value="ABC TRANSPORTER ABCH.3"/>
    <property type="match status" value="1"/>
</dbReference>
<dbReference type="SUPFAM" id="SSF52540">
    <property type="entry name" value="P-loop containing nucleoside triphosphate hydrolases"/>
    <property type="match status" value="1"/>
</dbReference>
<keyword evidence="6" id="KW-1185">Reference proteome</keyword>
<dbReference type="PANTHER" id="PTHR32114">
    <property type="entry name" value="ABC TRANSPORTER ABCH.3"/>
    <property type="match status" value="1"/>
</dbReference>
<proteinExistence type="inferred from homology"/>
<evidence type="ECO:0000313" key="6">
    <source>
        <dbReference type="Proteomes" id="UP001303001"/>
    </source>
</evidence>
<comment type="subunit">
    <text evidence="2">Heterodimer of SbcC and SbcD.</text>
</comment>
<dbReference type="InterPro" id="IPR003395">
    <property type="entry name" value="RecF/RecN/SMC_N"/>
</dbReference>
<accession>A0ABY9ZVV4</accession>
<evidence type="ECO:0000256" key="3">
    <source>
        <dbReference type="ARBA" id="ARBA00013368"/>
    </source>
</evidence>
<comment type="similarity">
    <text evidence="1">Belongs to the SMC family. SbcC subfamily.</text>
</comment>
<evidence type="ECO:0000313" key="5">
    <source>
        <dbReference type="EMBL" id="WNM39157.1"/>
    </source>
</evidence>
<name>A0ABY9ZVV4_9ACTN</name>
<reference evidence="5 6" key="1">
    <citation type="submission" date="2023-09" db="EMBL/GenBank/DDBJ databases">
        <title>Micromonospora halotolerans DSM 45598 genome sequence.</title>
        <authorList>
            <person name="Mo P."/>
        </authorList>
    </citation>
    <scope>NUCLEOTIDE SEQUENCE [LARGE SCALE GENOMIC DNA]</scope>
    <source>
        <strain evidence="5 6">DSM 45598</strain>
    </source>
</reference>
<dbReference type="Pfam" id="PF02463">
    <property type="entry name" value="SMC_N"/>
    <property type="match status" value="1"/>
</dbReference>
<feature type="domain" description="RecF/RecN/SMC N-terminal" evidence="4">
    <location>
        <begin position="65"/>
        <end position="646"/>
    </location>
</feature>
<evidence type="ECO:0000256" key="2">
    <source>
        <dbReference type="ARBA" id="ARBA00011322"/>
    </source>
</evidence>
<evidence type="ECO:0000259" key="4">
    <source>
        <dbReference type="Pfam" id="PF02463"/>
    </source>
</evidence>